<dbReference type="GO" id="GO:0006623">
    <property type="term" value="P:protein targeting to vacuole"/>
    <property type="evidence" value="ECO:0007669"/>
    <property type="project" value="TreeGrafter"/>
</dbReference>
<feature type="region of interest" description="Disordered" evidence="14">
    <location>
        <begin position="292"/>
        <end position="314"/>
    </location>
</feature>
<comment type="subcellular location">
    <subcellularLocation>
        <location evidence="2 12">Endosome membrane</location>
        <topology evidence="2 12">Peripheral membrane protein</topology>
        <orientation evidence="2 12">Cytoplasmic side</orientation>
    </subcellularLocation>
</comment>
<dbReference type="FunFam" id="1.25.40.90:FF:000031">
    <property type="entry name" value="Vacuolar protein sorting-associated protein 27"/>
    <property type="match status" value="1"/>
</dbReference>
<protein>
    <recommendedName>
        <fullName evidence="5 12">Vacuolar protein sorting-associated protein 27</fullName>
    </recommendedName>
</protein>
<evidence type="ECO:0000256" key="12">
    <source>
        <dbReference type="PIRNR" id="PIRNR036956"/>
    </source>
</evidence>
<dbReference type="EMBL" id="WNWS01000442">
    <property type="protein sequence ID" value="KAE9967712.1"/>
    <property type="molecule type" value="Genomic_DNA"/>
</dbReference>
<accession>A0A8H3YRH5</accession>
<dbReference type="OrthoDB" id="957735at2759"/>
<sequence>MAGWFTSSNSALDEQIAKATESSLEDIALNLEISDIIRSKTVQPKEAMRSLKRRIGNKNPNIQIAALNLTDTCVKNGGSHFMNEIASREFVDNLTSLLNAYGPASVNDDVKGKILGLIQDWAAAAEGRPTLVYLGEVYKTLQHEGHRFPPKREVASSMFDSSAPPEWADSDVCMRCRTSFTFTNRKHHCRNCGNVFDQQCSSKTLPLPHLGIMQAVRVDDGCYAKLTEKNHKPVPVPKGFDVSKPARTLYQGMLPREARVTPDESFDADLKRALEMSLEEAKAPVGQGYVSHAQQPKPAVNGTSKPLPKPQEEDEDAELAAAIAASLKDMEDQKQKYSVAFKQQTSVSNGVPAVIAPRPDYELTPAEGENINLFATLVERLQHQPPGTILREPQIQELYESIGKLRPKLARTYGETMSKHDTLLDLHSKLASVVRYYDRMLEDRLSKTYSSQIPGYNLPASIHQPISSPYPILGAGPPGASGAESFYTGQTPAYPSQSSNYAPQYAQRESSLPPGYSQAPQDPYSQGYPQQQPSFAPAQHQQRPTSTTYSQQPGSPQLQRRNSPQQYPSAQQQTPQFAPSQPPPGLASDPAASFYYQNQQSAPQQEHQTPSSPQLYQQLPPPGISHQPSQPPQAQAQPQQTPQILTSPPAQPYQQQQYPPAQAPAQPQQQQPYWQAQQPAQPAQQWGQNQFPATPAHQPKVEEALIEL</sequence>
<evidence type="ECO:0000256" key="2">
    <source>
        <dbReference type="ARBA" id="ARBA00004125"/>
    </source>
</evidence>
<evidence type="ECO:0000256" key="4">
    <source>
        <dbReference type="ARBA" id="ARBA00011446"/>
    </source>
</evidence>
<evidence type="ECO:0000256" key="3">
    <source>
        <dbReference type="ARBA" id="ARBA00008597"/>
    </source>
</evidence>
<comment type="subunit">
    <text evidence="4 12">Component of the ESCRT-0 complex composed of HSE1 and VPS27.</text>
</comment>
<evidence type="ECO:0000313" key="19">
    <source>
        <dbReference type="EMBL" id="KAE9970825.1"/>
    </source>
</evidence>
<dbReference type="PIRSF" id="PIRSF036956">
    <property type="entry name" value="Hrs_Vps27"/>
    <property type="match status" value="1"/>
</dbReference>
<evidence type="ECO:0000256" key="5">
    <source>
        <dbReference type="ARBA" id="ARBA00017753"/>
    </source>
</evidence>
<feature type="compositionally biased region" description="Basic and acidic residues" evidence="14">
    <location>
        <begin position="699"/>
        <end position="708"/>
    </location>
</feature>
<dbReference type="PROSITE" id="PS50330">
    <property type="entry name" value="UIM"/>
    <property type="match status" value="2"/>
</dbReference>
<dbReference type="GO" id="GO:0043130">
    <property type="term" value="F:ubiquitin binding"/>
    <property type="evidence" value="ECO:0007669"/>
    <property type="project" value="InterPro"/>
</dbReference>
<comment type="caution">
    <text evidence="19">The sequence shown here is derived from an EMBL/GenBank/DDBJ whole genome shotgun (WGS) entry which is preliminary data.</text>
</comment>
<dbReference type="EMBL" id="WNWQ01000813">
    <property type="protein sequence ID" value="KAE9963600.1"/>
    <property type="molecule type" value="Genomic_DNA"/>
</dbReference>
<keyword evidence="7" id="KW-0677">Repeat</keyword>
<evidence type="ECO:0000256" key="1">
    <source>
        <dbReference type="ARBA" id="ARBA00003067"/>
    </source>
</evidence>
<dbReference type="InterPro" id="IPR017073">
    <property type="entry name" value="HGS/VPS27"/>
</dbReference>
<keyword evidence="11 12" id="KW-0472">Membrane</keyword>
<feature type="compositionally biased region" description="Polar residues" evidence="14">
    <location>
        <begin position="539"/>
        <end position="563"/>
    </location>
</feature>
<dbReference type="SMART" id="SM00064">
    <property type="entry name" value="FYVE"/>
    <property type="match status" value="1"/>
</dbReference>
<feature type="compositionally biased region" description="Low complexity" evidence="14">
    <location>
        <begin position="652"/>
        <end position="686"/>
    </location>
</feature>
<dbReference type="GO" id="GO:0033565">
    <property type="term" value="C:ESCRT-0 complex"/>
    <property type="evidence" value="ECO:0007669"/>
    <property type="project" value="TreeGrafter"/>
</dbReference>
<evidence type="ECO:0000313" key="18">
    <source>
        <dbReference type="EMBL" id="KAE9967712.1"/>
    </source>
</evidence>
<evidence type="ECO:0000313" key="21">
    <source>
        <dbReference type="Proteomes" id="UP000490939"/>
    </source>
</evidence>
<dbReference type="FunFam" id="1.20.5.1940:FF:000001">
    <property type="entry name" value="Vacuolar protein sorting-associated protein 27"/>
    <property type="match status" value="1"/>
</dbReference>
<feature type="domain" description="VHS" evidence="16">
    <location>
        <begin position="17"/>
        <end position="149"/>
    </location>
</feature>
<feature type="domain" description="FYVE-type" evidence="15">
    <location>
        <begin position="167"/>
        <end position="227"/>
    </location>
</feature>
<organism evidence="19 21">
    <name type="scientific">Venturia inaequalis</name>
    <name type="common">Apple scab fungus</name>
    <dbReference type="NCBI Taxonomy" id="5025"/>
    <lineage>
        <taxon>Eukaryota</taxon>
        <taxon>Fungi</taxon>
        <taxon>Dikarya</taxon>
        <taxon>Ascomycota</taxon>
        <taxon>Pezizomycotina</taxon>
        <taxon>Dothideomycetes</taxon>
        <taxon>Pleosporomycetidae</taxon>
        <taxon>Venturiales</taxon>
        <taxon>Venturiaceae</taxon>
        <taxon>Venturia</taxon>
    </lineage>
</organism>
<dbReference type="Pfam" id="PF02809">
    <property type="entry name" value="UIM"/>
    <property type="match status" value="2"/>
</dbReference>
<dbReference type="InterPro" id="IPR049425">
    <property type="entry name" value="Vps27_GAT-like"/>
</dbReference>
<gene>
    <name evidence="17" type="primary">VPS27</name>
    <name evidence="17" type="ORF">BLS_009130</name>
    <name evidence="19" type="ORF">EG327_010145</name>
    <name evidence="18" type="ORF">EG328_008034</name>
</gene>
<feature type="compositionally biased region" description="Low complexity" evidence="14">
    <location>
        <begin position="632"/>
        <end position="643"/>
    </location>
</feature>
<dbReference type="Gene3D" id="1.25.40.90">
    <property type="match status" value="1"/>
</dbReference>
<dbReference type="EMBL" id="WNWR01000705">
    <property type="protein sequence ID" value="KAE9970825.1"/>
    <property type="molecule type" value="Genomic_DNA"/>
</dbReference>
<dbReference type="PANTHER" id="PTHR47794">
    <property type="entry name" value="VACUOLAR PROTEIN SORTING-ASSOCIATED PROTEIN 27"/>
    <property type="match status" value="1"/>
</dbReference>
<dbReference type="GO" id="GO:0008270">
    <property type="term" value="F:zinc ion binding"/>
    <property type="evidence" value="ECO:0007669"/>
    <property type="project" value="UniProtKB-KW"/>
</dbReference>
<dbReference type="CDD" id="cd16979">
    <property type="entry name" value="VHS_Vps27"/>
    <property type="match status" value="1"/>
</dbReference>
<dbReference type="InterPro" id="IPR008942">
    <property type="entry name" value="ENTH_VHS"/>
</dbReference>
<dbReference type="PROSITE" id="PS50179">
    <property type="entry name" value="VHS"/>
    <property type="match status" value="1"/>
</dbReference>
<evidence type="ECO:0000259" key="16">
    <source>
        <dbReference type="PROSITE" id="PS50179"/>
    </source>
</evidence>
<dbReference type="Proteomes" id="UP000447873">
    <property type="component" value="Unassembled WGS sequence"/>
</dbReference>
<evidence type="ECO:0000256" key="14">
    <source>
        <dbReference type="SAM" id="MobiDB-lite"/>
    </source>
</evidence>
<dbReference type="InterPro" id="IPR003903">
    <property type="entry name" value="UIM_dom"/>
</dbReference>
<dbReference type="SMART" id="SM00726">
    <property type="entry name" value="UIM"/>
    <property type="match status" value="2"/>
</dbReference>
<keyword evidence="21" id="KW-1185">Reference proteome</keyword>
<dbReference type="SUPFAM" id="SSF48464">
    <property type="entry name" value="ENTH/VHS domain"/>
    <property type="match status" value="1"/>
</dbReference>
<dbReference type="GO" id="GO:0043328">
    <property type="term" value="P:protein transport to vacuole involved in ubiquitin-dependent protein catabolic process via the multivesicular body sorting pathway"/>
    <property type="evidence" value="ECO:0007669"/>
    <property type="project" value="TreeGrafter"/>
</dbReference>
<dbReference type="Pfam" id="PF00790">
    <property type="entry name" value="VHS"/>
    <property type="match status" value="1"/>
</dbReference>
<evidence type="ECO:0000256" key="10">
    <source>
        <dbReference type="ARBA" id="ARBA00022833"/>
    </source>
</evidence>
<dbReference type="AlphaFoldDB" id="A0A8H3YRH5"/>
<feature type="compositionally biased region" description="Polar residues" evidence="14">
    <location>
        <begin position="595"/>
        <end position="607"/>
    </location>
</feature>
<feature type="compositionally biased region" description="Low complexity" evidence="14">
    <location>
        <begin position="608"/>
        <end position="618"/>
    </location>
</feature>
<dbReference type="InterPro" id="IPR000306">
    <property type="entry name" value="Znf_FYVE"/>
</dbReference>
<dbReference type="Gene3D" id="1.20.5.1940">
    <property type="match status" value="1"/>
</dbReference>
<feature type="compositionally biased region" description="Low complexity" evidence="14">
    <location>
        <begin position="520"/>
        <end position="534"/>
    </location>
</feature>
<evidence type="ECO:0000313" key="17">
    <source>
        <dbReference type="EMBL" id="KAE9963600.1"/>
    </source>
</evidence>
<keyword evidence="8 12" id="KW-0967">Endosome</keyword>
<dbReference type="Pfam" id="PF01363">
    <property type="entry name" value="FYVE"/>
    <property type="match status" value="1"/>
</dbReference>
<dbReference type="InterPro" id="IPR017455">
    <property type="entry name" value="Znf_FYVE-rel"/>
</dbReference>
<dbReference type="Gene3D" id="6.10.140.100">
    <property type="match status" value="1"/>
</dbReference>
<evidence type="ECO:0000256" key="9">
    <source>
        <dbReference type="ARBA" id="ARBA00022771"/>
    </source>
</evidence>
<dbReference type="PANTHER" id="PTHR47794:SF1">
    <property type="entry name" value="VACUOLAR PROTEIN SORTING-ASSOCIATED PROTEIN 27"/>
    <property type="match status" value="1"/>
</dbReference>
<name>A0A8H3YRH5_VENIN</name>
<keyword evidence="6" id="KW-0479">Metal-binding</keyword>
<evidence type="ECO:0000256" key="7">
    <source>
        <dbReference type="ARBA" id="ARBA00022737"/>
    </source>
</evidence>
<dbReference type="SMART" id="SM00288">
    <property type="entry name" value="VHS"/>
    <property type="match status" value="1"/>
</dbReference>
<comment type="function">
    <text evidence="1 12">Component of the ESCRT-0 complex which is the sorting receptor for ubiquitinated cargo proteins at the multivesicular body (MVB) and recruits ESCRT-I to the MVB outer membrane.</text>
</comment>
<dbReference type="Proteomes" id="UP000433883">
    <property type="component" value="Unassembled WGS sequence"/>
</dbReference>
<dbReference type="CDD" id="cd21385">
    <property type="entry name" value="GAT_Vps27"/>
    <property type="match status" value="1"/>
</dbReference>
<dbReference type="PROSITE" id="PS50178">
    <property type="entry name" value="ZF_FYVE"/>
    <property type="match status" value="1"/>
</dbReference>
<dbReference type="CDD" id="cd15735">
    <property type="entry name" value="FYVE_spVPS27p_like"/>
    <property type="match status" value="1"/>
</dbReference>
<evidence type="ECO:0000256" key="11">
    <source>
        <dbReference type="ARBA" id="ARBA00023136"/>
    </source>
</evidence>
<evidence type="ECO:0000256" key="8">
    <source>
        <dbReference type="ARBA" id="ARBA00022753"/>
    </source>
</evidence>
<dbReference type="Pfam" id="PF21356">
    <property type="entry name" value="Vps27_GAT-like"/>
    <property type="match status" value="1"/>
</dbReference>
<feature type="region of interest" description="Disordered" evidence="14">
    <location>
        <begin position="480"/>
        <end position="708"/>
    </location>
</feature>
<evidence type="ECO:0000259" key="15">
    <source>
        <dbReference type="PROSITE" id="PS50178"/>
    </source>
</evidence>
<evidence type="ECO:0000313" key="20">
    <source>
        <dbReference type="Proteomes" id="UP000447873"/>
    </source>
</evidence>
<dbReference type="SUPFAM" id="SSF57903">
    <property type="entry name" value="FYVE/PHD zinc finger"/>
    <property type="match status" value="1"/>
</dbReference>
<keyword evidence="9 13" id="KW-0863">Zinc-finger</keyword>
<keyword evidence="10" id="KW-0862">Zinc</keyword>
<evidence type="ECO:0000256" key="13">
    <source>
        <dbReference type="PROSITE-ProRule" id="PRU00091"/>
    </source>
</evidence>
<dbReference type="Proteomes" id="UP000490939">
    <property type="component" value="Unassembled WGS sequence"/>
</dbReference>
<dbReference type="InterPro" id="IPR011011">
    <property type="entry name" value="Znf_FYVE_PHD"/>
</dbReference>
<dbReference type="GO" id="GO:0032266">
    <property type="term" value="F:phosphatidylinositol-3-phosphate binding"/>
    <property type="evidence" value="ECO:0007669"/>
    <property type="project" value="TreeGrafter"/>
</dbReference>
<dbReference type="InterPro" id="IPR002014">
    <property type="entry name" value="VHS_dom"/>
</dbReference>
<dbReference type="InterPro" id="IPR013083">
    <property type="entry name" value="Znf_RING/FYVE/PHD"/>
</dbReference>
<evidence type="ECO:0000256" key="6">
    <source>
        <dbReference type="ARBA" id="ARBA00022723"/>
    </source>
</evidence>
<proteinExistence type="inferred from homology"/>
<feature type="compositionally biased region" description="Low complexity" evidence="14">
    <location>
        <begin position="564"/>
        <end position="576"/>
    </location>
</feature>
<dbReference type="GO" id="GO:0010008">
    <property type="term" value="C:endosome membrane"/>
    <property type="evidence" value="ECO:0007669"/>
    <property type="project" value="UniProtKB-SubCell"/>
</dbReference>
<comment type="similarity">
    <text evidence="3 12">Belongs to the VPS27 family.</text>
</comment>
<dbReference type="Gene3D" id="3.30.40.10">
    <property type="entry name" value="Zinc/RING finger domain, C3HC4 (zinc finger)"/>
    <property type="match status" value="1"/>
</dbReference>
<dbReference type="FunFam" id="3.30.40.10:FF:000161">
    <property type="entry name" value="Vacuolar protein sorting-associated protein 27"/>
    <property type="match status" value="1"/>
</dbReference>
<reference evidence="19 21" key="1">
    <citation type="submission" date="2019-07" db="EMBL/GenBank/DDBJ databases">
        <title>Venturia inaequalis Genome Resource.</title>
        <authorList>
            <person name="Lichtner F.J."/>
        </authorList>
    </citation>
    <scope>NUCLEOTIDE SEQUENCE [LARGE SCALE GENOMIC DNA]</scope>
    <source>
        <strain evidence="18 20">120213</strain>
        <strain evidence="17">Bline_iso_100314</strain>
        <strain evidence="19 21">DMI_063113</strain>
    </source>
</reference>
<feature type="compositionally biased region" description="Polar residues" evidence="14">
    <location>
        <begin position="487"/>
        <end position="510"/>
    </location>
</feature>